<accession>A0A382Y7X3</accession>
<dbReference type="EMBL" id="UINC01173147">
    <property type="protein sequence ID" value="SVD78588.1"/>
    <property type="molecule type" value="Genomic_DNA"/>
</dbReference>
<evidence type="ECO:0000313" key="1">
    <source>
        <dbReference type="EMBL" id="SVD78588.1"/>
    </source>
</evidence>
<protein>
    <recommendedName>
        <fullName evidence="2">DUF1289 domain-containing protein</fullName>
    </recommendedName>
</protein>
<gene>
    <name evidence="1" type="ORF">METZ01_LOCUS431442</name>
</gene>
<proteinExistence type="predicted"/>
<organism evidence="1">
    <name type="scientific">marine metagenome</name>
    <dbReference type="NCBI Taxonomy" id="408172"/>
    <lineage>
        <taxon>unclassified sequences</taxon>
        <taxon>metagenomes</taxon>
        <taxon>ecological metagenomes</taxon>
    </lineage>
</organism>
<reference evidence="1" key="1">
    <citation type="submission" date="2018-05" db="EMBL/GenBank/DDBJ databases">
        <authorList>
            <person name="Lanie J.A."/>
            <person name="Ng W.-L."/>
            <person name="Kazmierczak K.M."/>
            <person name="Andrzejewski T.M."/>
            <person name="Davidsen T.M."/>
            <person name="Wayne K.J."/>
            <person name="Tettelin H."/>
            <person name="Glass J.I."/>
            <person name="Rusch D."/>
            <person name="Podicherti R."/>
            <person name="Tsui H.-C.T."/>
            <person name="Winkler M.E."/>
        </authorList>
    </citation>
    <scope>NUCLEOTIDE SEQUENCE</scope>
</reference>
<name>A0A382Y7X3_9ZZZZ</name>
<sequence>SICDYNGEDYCVGCKRHMNEIFDWYDYTDEMRAAINKDLIDRKVTDYWGDW</sequence>
<feature type="non-terminal residue" evidence="1">
    <location>
        <position position="1"/>
    </location>
</feature>
<evidence type="ECO:0008006" key="2">
    <source>
        <dbReference type="Google" id="ProtNLM"/>
    </source>
</evidence>
<dbReference type="InterPro" id="IPR010710">
    <property type="entry name" value="DUF1289"/>
</dbReference>
<dbReference type="AlphaFoldDB" id="A0A382Y7X3"/>
<dbReference type="Pfam" id="PF06945">
    <property type="entry name" value="DUF1289"/>
    <property type="match status" value="1"/>
</dbReference>